<dbReference type="InterPro" id="IPR013425">
    <property type="entry name" value="Autotrns_rpt"/>
</dbReference>
<evidence type="ECO:0000313" key="4">
    <source>
        <dbReference type="Proteomes" id="UP001592528"/>
    </source>
</evidence>
<dbReference type="InterPro" id="IPR000326">
    <property type="entry name" value="PAP2/HPO"/>
</dbReference>
<protein>
    <submittedName>
        <fullName evidence="3">Phosphatase PAP2 family protein</fullName>
    </submittedName>
</protein>
<evidence type="ECO:0000313" key="3">
    <source>
        <dbReference type="EMBL" id="MFC1405016.1"/>
    </source>
</evidence>
<dbReference type="EMBL" id="JBHEZZ010000018">
    <property type="protein sequence ID" value="MFC1405016.1"/>
    <property type="molecule type" value="Genomic_DNA"/>
</dbReference>
<keyword evidence="1" id="KW-0732">Signal</keyword>
<dbReference type="InterPro" id="IPR006311">
    <property type="entry name" value="TAT_signal"/>
</dbReference>
<dbReference type="Pfam" id="PF12951">
    <property type="entry name" value="PATR"/>
    <property type="match status" value="1"/>
</dbReference>
<dbReference type="SMART" id="SM00014">
    <property type="entry name" value="acidPPc"/>
    <property type="match status" value="1"/>
</dbReference>
<comment type="caution">
    <text evidence="3">The sequence shown here is derived from an EMBL/GenBank/DDBJ whole genome shotgun (WGS) entry which is preliminary data.</text>
</comment>
<dbReference type="Proteomes" id="UP001592528">
    <property type="component" value="Unassembled WGS sequence"/>
</dbReference>
<dbReference type="InterPro" id="IPR036938">
    <property type="entry name" value="PAP2/HPO_sf"/>
</dbReference>
<dbReference type="Gene3D" id="1.20.144.10">
    <property type="entry name" value="Phosphatidic acid phosphatase type 2/haloperoxidase"/>
    <property type="match status" value="1"/>
</dbReference>
<dbReference type="RefSeq" id="WP_380523964.1">
    <property type="nucleotide sequence ID" value="NZ_JBHEZZ010000018.1"/>
</dbReference>
<dbReference type="PROSITE" id="PS51318">
    <property type="entry name" value="TAT"/>
    <property type="match status" value="1"/>
</dbReference>
<evidence type="ECO:0000259" key="2">
    <source>
        <dbReference type="SMART" id="SM00014"/>
    </source>
</evidence>
<dbReference type="Pfam" id="PF01569">
    <property type="entry name" value="PAP2"/>
    <property type="match status" value="1"/>
</dbReference>
<proteinExistence type="predicted"/>
<sequence>MDLKTQSSVNRRGFIRNATGASIGLFAAPTALSWLVLPQKAEAAVTPVKALAFVDTYTTNTSADLTVTGNAGVRALSGMDRFWKTGTAWNTGTPAADAADILRANMRYCARITGSRTDAEAREAFIYDRQDQSYASIGGLGPLADLYRAGAKAVTSITSAPDGTPATLINEGVPAGAPAGSATGAGSTTSDLGLVVTLVNTLRGNYASGNPSKAAYQYPRPWRMTEDSTVVDTGTVDAWGFPVYKSDVLVAPQLLLQRSTTPATDGGFPSGHTNAFHLASLALAYAVPERFQELVASASKLANTRITAGMHSPVDVIGGRTLATALAAATLADPANAALKAAARAQAVAYFQAQTGTTADTLYAFAHAAGVDTDPYADREANAAAVTPRLTYILPRHGRDTPLTVPKGAEVLLETRLPSLDADQRRAVLRSTALPSGYTLPDADDQYTAEQWGRLNLFAAADGYGTFESDVTVAMDAADGGFSAADAWRNDIDGCGGLTKQGTGTLTLSGVNSYTGGTTVAAGVLTAASHQALGHGDVRVDGGTLRLQPNRGGVVVRGSVALAAGATLAVTLRRGGPAALEVSGRVALGRGAVLSIHLDGVDTGSLRGGDLTLPVIDIRSLQGQFASITVDAAGYRAVPVYTHQGLSVRITRH</sequence>
<dbReference type="NCBIfam" id="TIGR02601">
    <property type="entry name" value="autotrns_rpt"/>
    <property type="match status" value="1"/>
</dbReference>
<name>A0ABV6UU82_9ACTN</name>
<reference evidence="3 4" key="1">
    <citation type="submission" date="2024-09" db="EMBL/GenBank/DDBJ databases">
        <authorList>
            <person name="Lee S.D."/>
        </authorList>
    </citation>
    <scope>NUCLEOTIDE SEQUENCE [LARGE SCALE GENOMIC DNA]</scope>
    <source>
        <strain evidence="3 4">N1-5</strain>
    </source>
</reference>
<keyword evidence="4" id="KW-1185">Reference proteome</keyword>
<accession>A0ABV6UU82</accession>
<dbReference type="SUPFAM" id="SSF48317">
    <property type="entry name" value="Acid phosphatase/Vanadium-dependent haloperoxidase"/>
    <property type="match status" value="1"/>
</dbReference>
<feature type="domain" description="Phosphatidic acid phosphatase type 2/haloperoxidase" evidence="2">
    <location>
        <begin position="194"/>
        <end position="331"/>
    </location>
</feature>
<organism evidence="3 4">
    <name type="scientific">Streptacidiphilus cavernicola</name>
    <dbReference type="NCBI Taxonomy" id="3342716"/>
    <lineage>
        <taxon>Bacteria</taxon>
        <taxon>Bacillati</taxon>
        <taxon>Actinomycetota</taxon>
        <taxon>Actinomycetes</taxon>
        <taxon>Kitasatosporales</taxon>
        <taxon>Streptomycetaceae</taxon>
        <taxon>Streptacidiphilus</taxon>
    </lineage>
</organism>
<evidence type="ECO:0000256" key="1">
    <source>
        <dbReference type="ARBA" id="ARBA00022729"/>
    </source>
</evidence>
<gene>
    <name evidence="3" type="ORF">ACEZDJ_27410</name>
</gene>